<accession>A0ABP2R2U1</accession>
<sequence length="93" mass="9441">MNAVTLNSMAFDHFETVVEDYLAGVEGEGLGAAIDLGITEGIAGVATGFSAKSKGLLIPGLGELTTTGGMIIGGTVGFIHGLPEDGICDKWSR</sequence>
<dbReference type="Proteomes" id="UP000007815">
    <property type="component" value="Unassembled WGS sequence"/>
</dbReference>
<dbReference type="EMBL" id="AJTZ01000005">
    <property type="protein sequence ID" value="EJN94571.1"/>
    <property type="molecule type" value="Genomic_DNA"/>
</dbReference>
<proteinExistence type="predicted"/>
<name>A0ABP2R2U1_STRRT</name>
<dbReference type="RefSeq" id="WP_003089709.1">
    <property type="nucleotide sequence ID" value="NZ_AJTZ01000005.1"/>
</dbReference>
<keyword evidence="2" id="KW-1185">Reference proteome</keyword>
<reference evidence="1 2" key="1">
    <citation type="submission" date="2009-12" db="EMBL/GenBank/DDBJ databases">
        <authorList>
            <person name="Lefebure T."/>
            <person name="Cornejo O.E."/>
            <person name="Pavinski Bitar P.D."/>
            <person name="Lang P."/>
            <person name="Stanhope M.J."/>
        </authorList>
    </citation>
    <scope>NUCLEOTIDE SEQUENCE [LARGE SCALE GENOMIC DNA]</scope>
    <source>
        <strain evidence="1 2">FA-1</strain>
    </source>
</reference>
<evidence type="ECO:0000313" key="2">
    <source>
        <dbReference type="Proteomes" id="UP000007815"/>
    </source>
</evidence>
<protein>
    <submittedName>
        <fullName evidence="1">Uncharacterized protein</fullName>
    </submittedName>
</protein>
<comment type="caution">
    <text evidence="1">The sequence shown here is derived from an EMBL/GenBank/DDBJ whole genome shotgun (WGS) entry which is preliminary data.</text>
</comment>
<gene>
    <name evidence="1" type="ORF">SRA_08536</name>
</gene>
<evidence type="ECO:0000313" key="1">
    <source>
        <dbReference type="EMBL" id="EJN94571.1"/>
    </source>
</evidence>
<organism evidence="1 2">
    <name type="scientific">Streptococcus ratti FA-1 = DSM 20564</name>
    <dbReference type="NCBI Taxonomy" id="699248"/>
    <lineage>
        <taxon>Bacteria</taxon>
        <taxon>Bacillati</taxon>
        <taxon>Bacillota</taxon>
        <taxon>Bacilli</taxon>
        <taxon>Lactobacillales</taxon>
        <taxon>Streptococcaceae</taxon>
        <taxon>Streptococcus</taxon>
    </lineage>
</organism>